<dbReference type="Proteomes" id="UP001147733">
    <property type="component" value="Unassembled WGS sequence"/>
</dbReference>
<organism evidence="5 6">
    <name type="scientific">Penicillium citrinum</name>
    <dbReference type="NCBI Taxonomy" id="5077"/>
    <lineage>
        <taxon>Eukaryota</taxon>
        <taxon>Fungi</taxon>
        <taxon>Dikarya</taxon>
        <taxon>Ascomycota</taxon>
        <taxon>Pezizomycotina</taxon>
        <taxon>Eurotiomycetes</taxon>
        <taxon>Eurotiomycetidae</taxon>
        <taxon>Eurotiales</taxon>
        <taxon>Aspergillaceae</taxon>
        <taxon>Penicillium</taxon>
    </lineage>
</organism>
<dbReference type="EMBL" id="JAPQKT010000004">
    <property type="protein sequence ID" value="KAJ5233798.1"/>
    <property type="molecule type" value="Genomic_DNA"/>
</dbReference>
<evidence type="ECO:0000256" key="1">
    <source>
        <dbReference type="ARBA" id="ARBA00022737"/>
    </source>
</evidence>
<dbReference type="InterPro" id="IPR036770">
    <property type="entry name" value="Ankyrin_rpt-contain_sf"/>
</dbReference>
<feature type="repeat" description="ANK" evidence="3">
    <location>
        <begin position="408"/>
        <end position="440"/>
    </location>
</feature>
<protein>
    <recommendedName>
        <fullName evidence="7">Ankyrin repeat-containing domain protein</fullName>
    </recommendedName>
</protein>
<evidence type="ECO:0000256" key="3">
    <source>
        <dbReference type="PROSITE-ProRule" id="PRU00023"/>
    </source>
</evidence>
<dbReference type="PRINTS" id="PR01415">
    <property type="entry name" value="ANKYRIN"/>
</dbReference>
<dbReference type="PANTHER" id="PTHR24198:SF165">
    <property type="entry name" value="ANKYRIN REPEAT-CONTAINING PROTEIN-RELATED"/>
    <property type="match status" value="1"/>
</dbReference>
<dbReference type="PANTHER" id="PTHR24198">
    <property type="entry name" value="ANKYRIN REPEAT AND PROTEIN KINASE DOMAIN-CONTAINING PROTEIN"/>
    <property type="match status" value="1"/>
</dbReference>
<keyword evidence="2 3" id="KW-0040">ANK repeat</keyword>
<dbReference type="Gene3D" id="1.25.40.20">
    <property type="entry name" value="Ankyrin repeat-containing domain"/>
    <property type="match status" value="3"/>
</dbReference>
<evidence type="ECO:0000256" key="2">
    <source>
        <dbReference type="ARBA" id="ARBA00023043"/>
    </source>
</evidence>
<dbReference type="OrthoDB" id="20872at2759"/>
<dbReference type="SUPFAM" id="SSF48403">
    <property type="entry name" value="Ankyrin repeat"/>
    <property type="match status" value="1"/>
</dbReference>
<sequence>MDQDPDSGPCGLGDLPQEILLHISSYLDLSALSALTQLNHSTFALLISSLYRLDAQQSSQALCWAAIHNHAPIAQASISAGADVTTVSDQAHLIKGCSPLMLAAYHGSLDVLSLLLTHPDTNPNSRDRKYIRPPITWAIKHRHAPIVRALLKDDRTDPNLQDKFGDTALMIAVTLRPEMIPVLLSSGSRVDPRVSNTQGSTALSRASQRGIDVDLILASHLRYILDGDESPAHCQHVFFYAAISGQLEIVEYLVTYFGDRLDPNGVSGTAITNGNGTANGNGAINGHGHHGHGHAHSNSSSGLHGRGAFSIAVERGHRSVVEYLLTWSKTDPNLSDSWKHQCPLLVASIAGDEEMVSTLKNCERVDLLNPDVAGTTPLHAAVERNHISIVELLLRGPRAADVNARNGSGQTPLFIAVLQDLVELVVILLQAGADPRLKCAEGLTALDQGVQWCTNRKATMVLREYMMKL</sequence>
<feature type="repeat" description="ANK" evidence="3">
    <location>
        <begin position="95"/>
        <end position="128"/>
    </location>
</feature>
<comment type="caution">
    <text evidence="5">The sequence shown here is derived from an EMBL/GenBank/DDBJ whole genome shotgun (WGS) entry which is preliminary data.</text>
</comment>
<dbReference type="PROSITE" id="PS50297">
    <property type="entry name" value="ANK_REP_REGION"/>
    <property type="match status" value="3"/>
</dbReference>
<proteinExistence type="predicted"/>
<dbReference type="Pfam" id="PF00023">
    <property type="entry name" value="Ank"/>
    <property type="match status" value="1"/>
</dbReference>
<dbReference type="AlphaFoldDB" id="A0A9W9TPS0"/>
<dbReference type="Pfam" id="PF12796">
    <property type="entry name" value="Ank_2"/>
    <property type="match status" value="2"/>
</dbReference>
<gene>
    <name evidence="5" type="ORF">N7469_005564</name>
</gene>
<evidence type="ECO:0008006" key="7">
    <source>
        <dbReference type="Google" id="ProtNLM"/>
    </source>
</evidence>
<evidence type="ECO:0000256" key="4">
    <source>
        <dbReference type="SAM" id="MobiDB-lite"/>
    </source>
</evidence>
<accession>A0A9W9TPS0</accession>
<dbReference type="GeneID" id="81383651"/>
<dbReference type="SUPFAM" id="SSF81383">
    <property type="entry name" value="F-box domain"/>
    <property type="match status" value="1"/>
</dbReference>
<keyword evidence="6" id="KW-1185">Reference proteome</keyword>
<reference evidence="5" key="2">
    <citation type="journal article" date="2023" name="IMA Fungus">
        <title>Comparative genomic study of the Penicillium genus elucidates a diverse pangenome and 15 lateral gene transfer events.</title>
        <authorList>
            <person name="Petersen C."/>
            <person name="Sorensen T."/>
            <person name="Nielsen M.R."/>
            <person name="Sondergaard T.E."/>
            <person name="Sorensen J.L."/>
            <person name="Fitzpatrick D.A."/>
            <person name="Frisvad J.C."/>
            <person name="Nielsen K.L."/>
        </authorList>
    </citation>
    <scope>NUCLEOTIDE SEQUENCE</scope>
    <source>
        <strain evidence="5">IBT 23319</strain>
    </source>
</reference>
<feature type="region of interest" description="Disordered" evidence="4">
    <location>
        <begin position="280"/>
        <end position="303"/>
    </location>
</feature>
<name>A0A9W9TPS0_PENCI</name>
<evidence type="ECO:0000313" key="6">
    <source>
        <dbReference type="Proteomes" id="UP001147733"/>
    </source>
</evidence>
<dbReference type="PROSITE" id="PS50088">
    <property type="entry name" value="ANK_REPEAT"/>
    <property type="match status" value="3"/>
</dbReference>
<keyword evidence="1" id="KW-0677">Repeat</keyword>
<dbReference type="InterPro" id="IPR036047">
    <property type="entry name" value="F-box-like_dom_sf"/>
</dbReference>
<reference evidence="5" key="1">
    <citation type="submission" date="2022-11" db="EMBL/GenBank/DDBJ databases">
        <authorList>
            <person name="Petersen C."/>
        </authorList>
    </citation>
    <scope>NUCLEOTIDE SEQUENCE</scope>
    <source>
        <strain evidence="5">IBT 23319</strain>
    </source>
</reference>
<feature type="repeat" description="ANK" evidence="3">
    <location>
        <begin position="373"/>
        <end position="395"/>
    </location>
</feature>
<dbReference type="RefSeq" id="XP_056501298.1">
    <property type="nucleotide sequence ID" value="XM_056644484.1"/>
</dbReference>
<evidence type="ECO:0000313" key="5">
    <source>
        <dbReference type="EMBL" id="KAJ5233798.1"/>
    </source>
</evidence>
<dbReference type="InterPro" id="IPR002110">
    <property type="entry name" value="Ankyrin_rpt"/>
</dbReference>
<dbReference type="SMART" id="SM00248">
    <property type="entry name" value="ANK"/>
    <property type="match status" value="8"/>
</dbReference>